<reference evidence="2 3" key="1">
    <citation type="submission" date="2017-06" db="EMBL/GenBank/DDBJ databases">
        <title>Ensifer strains isolated from leguminous trees and herbs display diverse denitrification phenotypes with some acting as strong N2O sinks.</title>
        <authorList>
            <person name="Woliy K."/>
            <person name="Mania D."/>
            <person name="Bakken L.R."/>
            <person name="Frostegard A."/>
        </authorList>
    </citation>
    <scope>NUCLEOTIDE SEQUENCE [LARGE SCALE GENOMIC DNA]</scope>
    <source>
        <strain evidence="2 3">AC50a</strain>
    </source>
</reference>
<comment type="caution">
    <text evidence="2">The sequence shown here is derived from an EMBL/GenBank/DDBJ whole genome shotgun (WGS) entry which is preliminary data.</text>
</comment>
<gene>
    <name evidence="2" type="ORF">CEJ86_24440</name>
</gene>
<evidence type="ECO:0008006" key="4">
    <source>
        <dbReference type="Google" id="ProtNLM"/>
    </source>
</evidence>
<dbReference type="SUPFAM" id="SSF50998">
    <property type="entry name" value="Quinoprotein alcohol dehydrogenase-like"/>
    <property type="match status" value="1"/>
</dbReference>
<organism evidence="2 3">
    <name type="scientific">Rhizobium meliloti</name>
    <name type="common">Ensifer meliloti</name>
    <name type="synonym">Sinorhizobium meliloti</name>
    <dbReference type="NCBI Taxonomy" id="382"/>
    <lineage>
        <taxon>Bacteria</taxon>
        <taxon>Pseudomonadati</taxon>
        <taxon>Pseudomonadota</taxon>
        <taxon>Alphaproteobacteria</taxon>
        <taxon>Hyphomicrobiales</taxon>
        <taxon>Rhizobiaceae</taxon>
        <taxon>Sinorhizobium/Ensifer group</taxon>
        <taxon>Sinorhizobium</taxon>
    </lineage>
</organism>
<name>A0A2J0YX83_RHIML</name>
<keyword evidence="1" id="KW-0732">Signal</keyword>
<protein>
    <recommendedName>
        <fullName evidence="4">YncE family protein</fullName>
    </recommendedName>
</protein>
<evidence type="ECO:0000313" key="2">
    <source>
        <dbReference type="EMBL" id="PJR12744.1"/>
    </source>
</evidence>
<dbReference type="NCBIfam" id="NF038015">
    <property type="entry name" value="AztD"/>
    <property type="match status" value="1"/>
</dbReference>
<feature type="signal peptide" evidence="1">
    <location>
        <begin position="1"/>
        <end position="27"/>
    </location>
</feature>
<evidence type="ECO:0000256" key="1">
    <source>
        <dbReference type="SAM" id="SignalP"/>
    </source>
</evidence>
<evidence type="ECO:0000313" key="3">
    <source>
        <dbReference type="Proteomes" id="UP000231987"/>
    </source>
</evidence>
<sequence>MRLSLTRNRLLAAAATSLVFVASGAFAEDHEHNEAWRLFVADHSNPVVRVIDFEDGKELGRYDIKGYASLTASASGQTVFAAQTEADVIHAIKTGIKFSDHGEHQDLEVSEPTLLPVTFEGKRPGHVVPHGDEVVLFYDRADKAEVSRESNLLDGKVEKRTVDTVKAHHGVAVTMGRYVLVSVPNTEIQTKPYELPPRIGLRVVDEKGEQVGETATCTDLHGEATSARLVAFGCKEGVLVARPGGVDGPKLEMLPYPADFPKAYTGTLLGGKAMQFFLGNYGDDKLVLIDADVEQPYKLIELPTRRVDFQLDPAEPRNAYILTEDGDLHVLDVVKGAIVNTAKVTEPYSKDGHWRDPRPRLAVADGQIAITDPRHSLVRVVNAETLKETRTIAVEGQPFSIVAVGGSGASH</sequence>
<dbReference type="RefSeq" id="WP_100673801.1">
    <property type="nucleotide sequence ID" value="NZ_NJGD01000014.1"/>
</dbReference>
<accession>A0A2J0YX83</accession>
<dbReference type="InterPro" id="IPR047697">
    <property type="entry name" value="AztD-like"/>
</dbReference>
<proteinExistence type="predicted"/>
<dbReference type="Proteomes" id="UP000231987">
    <property type="component" value="Unassembled WGS sequence"/>
</dbReference>
<feature type="chain" id="PRO_5014400037" description="YncE family protein" evidence="1">
    <location>
        <begin position="28"/>
        <end position="411"/>
    </location>
</feature>
<dbReference type="AlphaFoldDB" id="A0A2J0YX83"/>
<dbReference type="EMBL" id="NJGD01000014">
    <property type="protein sequence ID" value="PJR12744.1"/>
    <property type="molecule type" value="Genomic_DNA"/>
</dbReference>
<dbReference type="InterPro" id="IPR011047">
    <property type="entry name" value="Quinoprotein_ADH-like_sf"/>
</dbReference>